<keyword evidence="3" id="KW-1185">Reference proteome</keyword>
<sequence length="151" mass="17182">MVDVTDTTCLFSTTPRDRWHTTEILDCWNKKLAPLSGDMSSLSRFTERKIKLTVAPSDRRDVLHSTSSWSLGWCRFGDKTPQLCDQQSMQVRCPTRQQTPTLELADQRVTWSSVTRPPDSGTSGHQRPTHNVGQARHHYTWGKTPVELSSI</sequence>
<gene>
    <name evidence="2" type="ORF">CONLIGDRAFT_479916</name>
</gene>
<proteinExistence type="predicted"/>
<evidence type="ECO:0000256" key="1">
    <source>
        <dbReference type="SAM" id="MobiDB-lite"/>
    </source>
</evidence>
<evidence type="ECO:0000313" key="3">
    <source>
        <dbReference type="Proteomes" id="UP000182658"/>
    </source>
</evidence>
<protein>
    <submittedName>
        <fullName evidence="2">Uncharacterized protein</fullName>
    </submittedName>
</protein>
<dbReference type="AlphaFoldDB" id="A0A1J7IGN0"/>
<name>A0A1J7IGN0_9PEZI</name>
<reference evidence="2 3" key="1">
    <citation type="submission" date="2016-10" db="EMBL/GenBank/DDBJ databases">
        <title>Draft genome sequence of Coniochaeta ligniaria NRRL30616, a lignocellulolytic fungus for bioabatement of inhibitors in plant biomass hydrolysates.</title>
        <authorList>
            <consortium name="DOE Joint Genome Institute"/>
            <person name="Jimenez D.J."/>
            <person name="Hector R.E."/>
            <person name="Riley R."/>
            <person name="Sun H."/>
            <person name="Grigoriev I.V."/>
            <person name="Van Elsas J.D."/>
            <person name="Nichols N.N."/>
        </authorList>
    </citation>
    <scope>NUCLEOTIDE SEQUENCE [LARGE SCALE GENOMIC DNA]</scope>
    <source>
        <strain evidence="2 3">NRRL 30616</strain>
    </source>
</reference>
<dbReference type="EMBL" id="KV875100">
    <property type="protein sequence ID" value="OIW26557.1"/>
    <property type="molecule type" value="Genomic_DNA"/>
</dbReference>
<organism evidence="2 3">
    <name type="scientific">Coniochaeta ligniaria NRRL 30616</name>
    <dbReference type="NCBI Taxonomy" id="1408157"/>
    <lineage>
        <taxon>Eukaryota</taxon>
        <taxon>Fungi</taxon>
        <taxon>Dikarya</taxon>
        <taxon>Ascomycota</taxon>
        <taxon>Pezizomycotina</taxon>
        <taxon>Sordariomycetes</taxon>
        <taxon>Sordariomycetidae</taxon>
        <taxon>Coniochaetales</taxon>
        <taxon>Coniochaetaceae</taxon>
        <taxon>Coniochaeta</taxon>
    </lineage>
</organism>
<dbReference type="Proteomes" id="UP000182658">
    <property type="component" value="Unassembled WGS sequence"/>
</dbReference>
<evidence type="ECO:0000313" key="2">
    <source>
        <dbReference type="EMBL" id="OIW26557.1"/>
    </source>
</evidence>
<feature type="compositionally biased region" description="Polar residues" evidence="1">
    <location>
        <begin position="112"/>
        <end position="132"/>
    </location>
</feature>
<accession>A0A1J7IGN0</accession>
<dbReference type="InParanoid" id="A0A1J7IGN0"/>
<feature type="region of interest" description="Disordered" evidence="1">
    <location>
        <begin position="112"/>
        <end position="136"/>
    </location>
</feature>